<protein>
    <submittedName>
        <fullName evidence="7">C-type cytochrome</fullName>
    </submittedName>
</protein>
<dbReference type="Pfam" id="PF13442">
    <property type="entry name" value="Cytochrome_CBB3"/>
    <property type="match status" value="1"/>
</dbReference>
<evidence type="ECO:0000313" key="7">
    <source>
        <dbReference type="EMBL" id="MFD1709492.1"/>
    </source>
</evidence>
<accession>A0ABW4KNP3</accession>
<organism evidence="7 8">
    <name type="scientific">Ottowia flava</name>
    <dbReference type="NCBI Taxonomy" id="2675430"/>
    <lineage>
        <taxon>Bacteria</taxon>
        <taxon>Pseudomonadati</taxon>
        <taxon>Pseudomonadota</taxon>
        <taxon>Betaproteobacteria</taxon>
        <taxon>Burkholderiales</taxon>
        <taxon>Comamonadaceae</taxon>
        <taxon>Ottowia</taxon>
    </lineage>
</organism>
<keyword evidence="5" id="KW-0732">Signal</keyword>
<dbReference type="InterPro" id="IPR009056">
    <property type="entry name" value="Cyt_c-like_dom"/>
</dbReference>
<dbReference type="Proteomes" id="UP001597304">
    <property type="component" value="Unassembled WGS sequence"/>
</dbReference>
<proteinExistence type="predicted"/>
<feature type="signal peptide" evidence="5">
    <location>
        <begin position="1"/>
        <end position="21"/>
    </location>
</feature>
<comment type="caution">
    <text evidence="7">The sequence shown here is derived from an EMBL/GenBank/DDBJ whole genome shotgun (WGS) entry which is preliminary data.</text>
</comment>
<gene>
    <name evidence="7" type="ORF">ACFSF0_02640</name>
</gene>
<keyword evidence="8" id="KW-1185">Reference proteome</keyword>
<keyword evidence="2 4" id="KW-0479">Metal-binding</keyword>
<feature type="domain" description="Cytochrome c" evidence="6">
    <location>
        <begin position="22"/>
        <end position="114"/>
    </location>
</feature>
<sequence>MRWKTSLLIAGCAVLTSAAAAKDLNSGASDTTLPAARQTQLVRMVRQDCGSCHGIQLTGGLGPALTRERMTEIPLDSLVAVIYQGRPGTPMPGWKTMISEPEAAWIARRLQTGFPLDSGPAP</sequence>
<dbReference type="RefSeq" id="WP_147913293.1">
    <property type="nucleotide sequence ID" value="NZ_JBHUEJ010000007.1"/>
</dbReference>
<feature type="chain" id="PRO_5047305451" evidence="5">
    <location>
        <begin position="22"/>
        <end position="122"/>
    </location>
</feature>
<dbReference type="SUPFAM" id="SSF46626">
    <property type="entry name" value="Cytochrome c"/>
    <property type="match status" value="1"/>
</dbReference>
<dbReference type="Gene3D" id="1.10.760.10">
    <property type="entry name" value="Cytochrome c-like domain"/>
    <property type="match status" value="1"/>
</dbReference>
<evidence type="ECO:0000256" key="1">
    <source>
        <dbReference type="ARBA" id="ARBA00022617"/>
    </source>
</evidence>
<evidence type="ECO:0000256" key="4">
    <source>
        <dbReference type="PROSITE-ProRule" id="PRU00433"/>
    </source>
</evidence>
<evidence type="ECO:0000256" key="2">
    <source>
        <dbReference type="ARBA" id="ARBA00022723"/>
    </source>
</evidence>
<dbReference type="EMBL" id="JBHUEJ010000007">
    <property type="protein sequence ID" value="MFD1709492.1"/>
    <property type="molecule type" value="Genomic_DNA"/>
</dbReference>
<evidence type="ECO:0000256" key="3">
    <source>
        <dbReference type="ARBA" id="ARBA00023004"/>
    </source>
</evidence>
<evidence type="ECO:0000259" key="6">
    <source>
        <dbReference type="PROSITE" id="PS51007"/>
    </source>
</evidence>
<evidence type="ECO:0000313" key="8">
    <source>
        <dbReference type="Proteomes" id="UP001597304"/>
    </source>
</evidence>
<dbReference type="InterPro" id="IPR036909">
    <property type="entry name" value="Cyt_c-like_dom_sf"/>
</dbReference>
<keyword evidence="3 4" id="KW-0408">Iron</keyword>
<name>A0ABW4KNP3_9BURK</name>
<evidence type="ECO:0000256" key="5">
    <source>
        <dbReference type="SAM" id="SignalP"/>
    </source>
</evidence>
<dbReference type="PROSITE" id="PS51007">
    <property type="entry name" value="CYTC"/>
    <property type="match status" value="1"/>
</dbReference>
<keyword evidence="1 4" id="KW-0349">Heme</keyword>
<reference evidence="8" key="1">
    <citation type="journal article" date="2019" name="Int. J. Syst. Evol. Microbiol.">
        <title>The Global Catalogue of Microorganisms (GCM) 10K type strain sequencing project: providing services to taxonomists for standard genome sequencing and annotation.</title>
        <authorList>
            <consortium name="The Broad Institute Genomics Platform"/>
            <consortium name="The Broad Institute Genome Sequencing Center for Infectious Disease"/>
            <person name="Wu L."/>
            <person name="Ma J."/>
        </authorList>
    </citation>
    <scope>NUCLEOTIDE SEQUENCE [LARGE SCALE GENOMIC DNA]</scope>
    <source>
        <strain evidence="8">LMG 29247</strain>
    </source>
</reference>